<evidence type="ECO:0000256" key="3">
    <source>
        <dbReference type="ARBA" id="ARBA00022857"/>
    </source>
</evidence>
<organism evidence="10 11">
    <name type="scientific">Rhizobium rhizogenes (strain K84 / ATCC BAA-868)</name>
    <name type="common">Agrobacterium radiobacter</name>
    <dbReference type="NCBI Taxonomy" id="311403"/>
    <lineage>
        <taxon>Bacteria</taxon>
        <taxon>Pseudomonadati</taxon>
        <taxon>Pseudomonadota</taxon>
        <taxon>Alphaproteobacteria</taxon>
        <taxon>Hyphomicrobiales</taxon>
        <taxon>Rhizobiaceae</taxon>
        <taxon>Rhizobium/Agrobacterium group</taxon>
        <taxon>Rhizobium</taxon>
    </lineage>
</organism>
<dbReference type="STRING" id="311403.Arad_7226"/>
<feature type="active site" evidence="7">
    <location>
        <position position="261"/>
    </location>
</feature>
<dbReference type="FunFam" id="3.40.605.10:FF:000007">
    <property type="entry name" value="NAD/NADP-dependent betaine aldehyde dehydrogenase"/>
    <property type="match status" value="1"/>
</dbReference>
<dbReference type="SUPFAM" id="SSF53720">
    <property type="entry name" value="ALDH-like"/>
    <property type="match status" value="1"/>
</dbReference>
<keyword evidence="4" id="KW-0630">Potassium</keyword>
<dbReference type="PANTHER" id="PTHR11699">
    <property type="entry name" value="ALDEHYDE DEHYDROGENASE-RELATED"/>
    <property type="match status" value="1"/>
</dbReference>
<dbReference type="Proteomes" id="UP000001600">
    <property type="component" value="Chromosome 2"/>
</dbReference>
<keyword evidence="3" id="KW-0521">NADP</keyword>
<dbReference type="HOGENOM" id="CLU_005391_0_0_5"/>
<dbReference type="AlphaFoldDB" id="B9JM60"/>
<dbReference type="GO" id="GO:0016620">
    <property type="term" value="F:oxidoreductase activity, acting on the aldehyde or oxo group of donors, NAD or NADP as acceptor"/>
    <property type="evidence" value="ECO:0007669"/>
    <property type="project" value="InterPro"/>
</dbReference>
<feature type="domain" description="Aldehyde dehydrogenase" evidence="9">
    <location>
        <begin position="28"/>
        <end position="489"/>
    </location>
</feature>
<keyword evidence="5 8" id="KW-0560">Oxidoreductase</keyword>
<dbReference type="InterPro" id="IPR016163">
    <property type="entry name" value="Ald_DH_C"/>
</dbReference>
<dbReference type="eggNOG" id="COG1012">
    <property type="taxonomic scope" value="Bacteria"/>
</dbReference>
<dbReference type="CDD" id="cd07107">
    <property type="entry name" value="ALDH_PhdK-like"/>
    <property type="match status" value="1"/>
</dbReference>
<dbReference type="PROSITE" id="PS00687">
    <property type="entry name" value="ALDEHYDE_DEHYDR_GLU"/>
    <property type="match status" value="1"/>
</dbReference>
<gene>
    <name evidence="10" type="primary">betB</name>
    <name evidence="10" type="ordered locus">Arad_7226</name>
</gene>
<accession>B9JM60</accession>
<name>B9JM60_RHIR8</name>
<sequence>MNERVEAQSDRVELILPTRTDLYYGGRWQEALGKRRVYVNSPATGKLLGSVADADAGDVDAAVTAARKGFDEWRKVAPLERGKILKAMAEVLRRNGRELAMLDAADGGNPFTEMQGDVMIAAAQMEFFAGLVTEMKGNSIPMGPNAVNFSVREPRGVVARIIPFNHPFMFCAGKSAAPLAAGNAVIIKPPEQAPLSALRLAELIGGMLPAGVFNVIPGGREVGAALTSHPQVDMVALIGSVPTGRAVMKAAADTIKPVLLELGGKNALIAFADADPEEVATAVVNGMNFTWCGQSCGSTSRAFLHEDIHDAVVAKVAERATRFKPGIPTDPATTMGAIASKAQYERVLRYIETAKTEGARVVCGGKRPSAPELADGYFVEPTIFADVTMDMTIAREEIFGPVLSVLRWSDERAMIEQVNRPEYGLTCSIWTNDLTKAHRTALEVQAGYIWVNETSKHFLGAPFGGFKQSGIGREECLEELIAFTQEKNIHINLRRGSTPQ</sequence>
<evidence type="ECO:0000256" key="7">
    <source>
        <dbReference type="PROSITE-ProRule" id="PRU10007"/>
    </source>
</evidence>
<dbReference type="InterPro" id="IPR016162">
    <property type="entry name" value="Ald_DH_N"/>
</dbReference>
<dbReference type="KEGG" id="ara:Arad_7226"/>
<dbReference type="Gene3D" id="3.40.605.10">
    <property type="entry name" value="Aldehyde Dehydrogenase, Chain A, domain 1"/>
    <property type="match status" value="1"/>
</dbReference>
<keyword evidence="2" id="KW-0479">Metal-binding</keyword>
<protein>
    <submittedName>
        <fullName evidence="10">Betaine aldehyde dehydrogenase (BADH) protein</fullName>
    </submittedName>
</protein>
<proteinExistence type="inferred from homology"/>
<evidence type="ECO:0000256" key="8">
    <source>
        <dbReference type="RuleBase" id="RU003345"/>
    </source>
</evidence>
<dbReference type="RefSeq" id="WP_007689037.1">
    <property type="nucleotide sequence ID" value="NC_011983.1"/>
</dbReference>
<evidence type="ECO:0000313" key="11">
    <source>
        <dbReference type="Proteomes" id="UP000001600"/>
    </source>
</evidence>
<reference evidence="10 11" key="1">
    <citation type="journal article" date="2009" name="J. Bacteriol.">
        <title>Genome sequences of three Agrobacterium biovars help elucidate the evolution of multichromosome genomes in bacteria.</title>
        <authorList>
            <person name="Slater S.C."/>
            <person name="Goldman B.S."/>
            <person name="Goodner B."/>
            <person name="Setubal J.C."/>
            <person name="Farrand S.K."/>
            <person name="Nester E.W."/>
            <person name="Burr T.J."/>
            <person name="Banta L."/>
            <person name="Dickerman A.W."/>
            <person name="Paulsen I."/>
            <person name="Otten L."/>
            <person name="Suen G."/>
            <person name="Welch R."/>
            <person name="Almeida N.F."/>
            <person name="Arnold F."/>
            <person name="Burton O.T."/>
            <person name="Du Z."/>
            <person name="Ewing A."/>
            <person name="Godsy E."/>
            <person name="Heisel S."/>
            <person name="Houmiel K.L."/>
            <person name="Jhaveri J."/>
            <person name="Lu J."/>
            <person name="Miller N.M."/>
            <person name="Norton S."/>
            <person name="Chen Q."/>
            <person name="Phoolcharoen W."/>
            <person name="Ohlin V."/>
            <person name="Ondrusek D."/>
            <person name="Pride N."/>
            <person name="Stricklin S.L."/>
            <person name="Sun J."/>
            <person name="Wheeler C."/>
            <person name="Wilson L."/>
            <person name="Zhu H."/>
            <person name="Wood D.W."/>
        </authorList>
    </citation>
    <scope>NUCLEOTIDE SEQUENCE [LARGE SCALE GENOMIC DNA]</scope>
    <source>
        <strain evidence="11">K84 / ATCC BAA-868</strain>
    </source>
</reference>
<evidence type="ECO:0000256" key="5">
    <source>
        <dbReference type="ARBA" id="ARBA00023002"/>
    </source>
</evidence>
<keyword evidence="6" id="KW-0558">Oxidation</keyword>
<comment type="similarity">
    <text evidence="1 8">Belongs to the aldehyde dehydrogenase family.</text>
</comment>
<evidence type="ECO:0000256" key="1">
    <source>
        <dbReference type="ARBA" id="ARBA00009986"/>
    </source>
</evidence>
<dbReference type="InterPro" id="IPR029510">
    <property type="entry name" value="Ald_DH_CS_GLU"/>
</dbReference>
<evidence type="ECO:0000256" key="2">
    <source>
        <dbReference type="ARBA" id="ARBA00022723"/>
    </source>
</evidence>
<dbReference type="GO" id="GO:0046872">
    <property type="term" value="F:metal ion binding"/>
    <property type="evidence" value="ECO:0007669"/>
    <property type="project" value="UniProtKB-KW"/>
</dbReference>
<dbReference type="FunFam" id="3.40.309.10:FF:000012">
    <property type="entry name" value="Betaine aldehyde dehydrogenase"/>
    <property type="match status" value="1"/>
</dbReference>
<dbReference type="Gene3D" id="3.40.309.10">
    <property type="entry name" value="Aldehyde Dehydrogenase, Chain A, domain 2"/>
    <property type="match status" value="1"/>
</dbReference>
<evidence type="ECO:0000256" key="6">
    <source>
        <dbReference type="ARBA" id="ARBA00023097"/>
    </source>
</evidence>
<dbReference type="InterPro" id="IPR016161">
    <property type="entry name" value="Ald_DH/histidinol_DH"/>
</dbReference>
<dbReference type="EMBL" id="CP000629">
    <property type="protein sequence ID" value="ACM28774.1"/>
    <property type="molecule type" value="Genomic_DNA"/>
</dbReference>
<dbReference type="InterPro" id="IPR015590">
    <property type="entry name" value="Aldehyde_DH_dom"/>
</dbReference>
<evidence type="ECO:0000256" key="4">
    <source>
        <dbReference type="ARBA" id="ARBA00022958"/>
    </source>
</evidence>
<evidence type="ECO:0000259" key="9">
    <source>
        <dbReference type="Pfam" id="PF00171"/>
    </source>
</evidence>
<dbReference type="Pfam" id="PF00171">
    <property type="entry name" value="Aldedh"/>
    <property type="match status" value="1"/>
</dbReference>
<evidence type="ECO:0000313" key="10">
    <source>
        <dbReference type="EMBL" id="ACM28774.1"/>
    </source>
</evidence>